<dbReference type="EMBL" id="JAKELL010000001">
    <property type="protein sequence ID" value="KAH9001218.1"/>
    <property type="molecule type" value="Genomic_DNA"/>
</dbReference>
<organism evidence="6 7">
    <name type="scientific">Lactarius akahatsu</name>
    <dbReference type="NCBI Taxonomy" id="416441"/>
    <lineage>
        <taxon>Eukaryota</taxon>
        <taxon>Fungi</taxon>
        <taxon>Dikarya</taxon>
        <taxon>Basidiomycota</taxon>
        <taxon>Agaricomycotina</taxon>
        <taxon>Agaricomycetes</taxon>
        <taxon>Russulales</taxon>
        <taxon>Russulaceae</taxon>
        <taxon>Lactarius</taxon>
    </lineage>
</organism>
<reference evidence="6" key="1">
    <citation type="submission" date="2022-01" db="EMBL/GenBank/DDBJ databases">
        <title>Comparative genomics reveals a dynamic genome evolution in the ectomycorrhizal milk-cap (Lactarius) mushrooms.</title>
        <authorList>
            <consortium name="DOE Joint Genome Institute"/>
            <person name="Lebreton A."/>
            <person name="Tang N."/>
            <person name="Kuo A."/>
            <person name="LaButti K."/>
            <person name="Drula E."/>
            <person name="Barry K."/>
            <person name="Clum A."/>
            <person name="Lipzen A."/>
            <person name="Mousain D."/>
            <person name="Ng V."/>
            <person name="Wang R."/>
            <person name="Wang X."/>
            <person name="Dai Y."/>
            <person name="Henrissat B."/>
            <person name="Grigoriev I.V."/>
            <person name="Guerin-Laguette A."/>
            <person name="Yu F."/>
            <person name="Martin F.M."/>
        </authorList>
    </citation>
    <scope>NUCLEOTIDE SEQUENCE</scope>
    <source>
        <strain evidence="6">QP</strain>
    </source>
</reference>
<keyword evidence="4" id="KW-1133">Transmembrane helix</keyword>
<sequence>MAFTGSDICKILLAIFIPPLGVFLERGCGADFLINILLTILGYIIQTWHHPRIIYHPQILRSNQTLQFLCPYVSYKFNCHDGSRL</sequence>
<keyword evidence="3" id="KW-0812">Transmembrane</keyword>
<evidence type="ECO:0000256" key="3">
    <source>
        <dbReference type="ARBA" id="ARBA00022692"/>
    </source>
</evidence>
<dbReference type="PROSITE" id="PS01309">
    <property type="entry name" value="UPF0057"/>
    <property type="match status" value="1"/>
</dbReference>
<dbReference type="PANTHER" id="PTHR21659">
    <property type="entry name" value="HYDROPHOBIC PROTEIN RCI2 LOW TEMPERATURE AND SALT RESPONSIVE PROTEIN LTI6 -RELATED"/>
    <property type="match status" value="1"/>
</dbReference>
<name>A0AAD4LQC9_9AGAM</name>
<proteinExistence type="inferred from homology"/>
<evidence type="ECO:0000256" key="5">
    <source>
        <dbReference type="ARBA" id="ARBA00023136"/>
    </source>
</evidence>
<evidence type="ECO:0000256" key="2">
    <source>
        <dbReference type="ARBA" id="ARBA00009530"/>
    </source>
</evidence>
<protein>
    <recommendedName>
        <fullName evidence="8">Plasma membrane proteolipid 3</fullName>
    </recommendedName>
</protein>
<dbReference type="InterPro" id="IPR000612">
    <property type="entry name" value="PMP3"/>
</dbReference>
<accession>A0AAD4LQC9</accession>
<evidence type="ECO:0008006" key="8">
    <source>
        <dbReference type="Google" id="ProtNLM"/>
    </source>
</evidence>
<gene>
    <name evidence="6" type="ORF">EDB92DRAFT_30893</name>
</gene>
<dbReference type="AlphaFoldDB" id="A0AAD4LQC9"/>
<comment type="subcellular location">
    <subcellularLocation>
        <location evidence="1">Membrane</location>
    </subcellularLocation>
</comment>
<evidence type="ECO:0000313" key="7">
    <source>
        <dbReference type="Proteomes" id="UP001201163"/>
    </source>
</evidence>
<comment type="similarity">
    <text evidence="2">Belongs to the UPF0057 (PMP3) family.</text>
</comment>
<keyword evidence="7" id="KW-1185">Reference proteome</keyword>
<evidence type="ECO:0000256" key="1">
    <source>
        <dbReference type="ARBA" id="ARBA00004370"/>
    </source>
</evidence>
<dbReference type="PANTHER" id="PTHR21659:SF42">
    <property type="entry name" value="UPF0057 MEMBRANE PROTEIN ZK632.10-RELATED"/>
    <property type="match status" value="1"/>
</dbReference>
<dbReference type="GO" id="GO:0016020">
    <property type="term" value="C:membrane"/>
    <property type="evidence" value="ECO:0007669"/>
    <property type="project" value="UniProtKB-SubCell"/>
</dbReference>
<evidence type="ECO:0000256" key="4">
    <source>
        <dbReference type="ARBA" id="ARBA00022989"/>
    </source>
</evidence>
<keyword evidence="5" id="KW-0472">Membrane</keyword>
<evidence type="ECO:0000313" key="6">
    <source>
        <dbReference type="EMBL" id="KAH9001218.1"/>
    </source>
</evidence>
<dbReference type="Proteomes" id="UP001201163">
    <property type="component" value="Unassembled WGS sequence"/>
</dbReference>
<dbReference type="Pfam" id="PF01679">
    <property type="entry name" value="Pmp3"/>
    <property type="match status" value="1"/>
</dbReference>
<comment type="caution">
    <text evidence="6">The sequence shown here is derived from an EMBL/GenBank/DDBJ whole genome shotgun (WGS) entry which is preliminary data.</text>
</comment>